<name>A0ABY4EJV3_9BACI</name>
<accession>A0ABY4EJV3</accession>
<evidence type="ECO:0000313" key="1">
    <source>
        <dbReference type="EMBL" id="UOQ44754.1"/>
    </source>
</evidence>
<sequence length="86" mass="9718">MDLNQPQYRAGDVVYVIYRNPHTFNVANVQEAAVVKDPEEPGELALFLYDTYFPLDSDIAVYASLGEAERAYEEAFGTIDLEGPQW</sequence>
<dbReference type="InterPro" id="IPR022608">
    <property type="entry name" value="Tscrpt_reg_SplA"/>
</dbReference>
<protein>
    <submittedName>
        <fullName evidence="1">Transcriptional regulator</fullName>
    </submittedName>
</protein>
<dbReference type="Proteomes" id="UP000831787">
    <property type="component" value="Chromosome"/>
</dbReference>
<evidence type="ECO:0000313" key="2">
    <source>
        <dbReference type="Proteomes" id="UP000831787"/>
    </source>
</evidence>
<reference evidence="1 2" key="1">
    <citation type="submission" date="2022-04" db="EMBL/GenBank/DDBJ databases">
        <title>Halobacillus sp. isolated from saltern.</title>
        <authorList>
            <person name="Won M."/>
            <person name="Lee C.-M."/>
            <person name="Woen H.-Y."/>
            <person name="Kwon S.-W."/>
        </authorList>
    </citation>
    <scope>NUCLEOTIDE SEQUENCE [LARGE SCALE GENOMIC DNA]</scope>
    <source>
        <strain evidence="1 2">SSBR10-3</strain>
    </source>
</reference>
<proteinExistence type="predicted"/>
<organism evidence="1 2">
    <name type="scientific">Halobacillus salinarum</name>
    <dbReference type="NCBI Taxonomy" id="2932257"/>
    <lineage>
        <taxon>Bacteria</taxon>
        <taxon>Bacillati</taxon>
        <taxon>Bacillota</taxon>
        <taxon>Bacilli</taxon>
        <taxon>Bacillales</taxon>
        <taxon>Bacillaceae</taxon>
        <taxon>Halobacillus</taxon>
    </lineage>
</organism>
<gene>
    <name evidence="1" type="ORF">MUN89_02005</name>
</gene>
<dbReference type="EMBL" id="CP095073">
    <property type="protein sequence ID" value="UOQ44754.1"/>
    <property type="molecule type" value="Genomic_DNA"/>
</dbReference>
<dbReference type="Pfam" id="PF11132">
    <property type="entry name" value="SplA"/>
    <property type="match status" value="1"/>
</dbReference>
<dbReference type="RefSeq" id="WP_244710964.1">
    <property type="nucleotide sequence ID" value="NZ_CP095073.1"/>
</dbReference>
<keyword evidence="2" id="KW-1185">Reference proteome</keyword>